<dbReference type="OrthoDB" id="321830at2"/>
<evidence type="ECO:0000256" key="4">
    <source>
        <dbReference type="ARBA" id="ARBA00023136"/>
    </source>
</evidence>
<dbReference type="GO" id="GO:0016020">
    <property type="term" value="C:membrane"/>
    <property type="evidence" value="ECO:0007669"/>
    <property type="project" value="UniProtKB-SubCell"/>
</dbReference>
<feature type="transmembrane region" description="Helical" evidence="5">
    <location>
        <begin position="142"/>
        <end position="161"/>
    </location>
</feature>
<feature type="transmembrane region" description="Helical" evidence="5">
    <location>
        <begin position="173"/>
        <end position="192"/>
    </location>
</feature>
<dbReference type="EMBL" id="FNFD01000032">
    <property type="protein sequence ID" value="SDL85068.1"/>
    <property type="molecule type" value="Genomic_DNA"/>
</dbReference>
<keyword evidence="3 5" id="KW-1133">Transmembrane helix</keyword>
<evidence type="ECO:0000256" key="5">
    <source>
        <dbReference type="SAM" id="Phobius"/>
    </source>
</evidence>
<evidence type="ECO:0000313" key="8">
    <source>
        <dbReference type="Proteomes" id="UP000198706"/>
    </source>
</evidence>
<feature type="transmembrane region" description="Helical" evidence="5">
    <location>
        <begin position="198"/>
        <end position="219"/>
    </location>
</feature>
<dbReference type="PANTHER" id="PTHR32322">
    <property type="entry name" value="INNER MEMBRANE TRANSPORTER"/>
    <property type="match status" value="1"/>
</dbReference>
<dbReference type="Pfam" id="PF00892">
    <property type="entry name" value="EamA"/>
    <property type="match status" value="1"/>
</dbReference>
<gene>
    <name evidence="7" type="ORF">SAMN05216186_13253</name>
</gene>
<accession>A0A1G9NET7</accession>
<comment type="subcellular location">
    <subcellularLocation>
        <location evidence="1">Membrane</location>
        <topology evidence="1">Multi-pass membrane protein</topology>
    </subcellularLocation>
</comment>
<dbReference type="InterPro" id="IPR000620">
    <property type="entry name" value="EamA_dom"/>
</dbReference>
<proteinExistence type="predicted"/>
<name>A0A1G9NET7_9PSED</name>
<evidence type="ECO:0000256" key="1">
    <source>
        <dbReference type="ARBA" id="ARBA00004141"/>
    </source>
</evidence>
<dbReference type="SUPFAM" id="SSF103481">
    <property type="entry name" value="Multidrug resistance efflux transporter EmrE"/>
    <property type="match status" value="1"/>
</dbReference>
<keyword evidence="2 5" id="KW-0812">Transmembrane</keyword>
<feature type="transmembrane region" description="Helical" evidence="5">
    <location>
        <begin position="90"/>
        <end position="109"/>
    </location>
</feature>
<dbReference type="InterPro" id="IPR037185">
    <property type="entry name" value="EmrE-like"/>
</dbReference>
<feature type="transmembrane region" description="Helical" evidence="5">
    <location>
        <begin position="116"/>
        <end position="136"/>
    </location>
</feature>
<keyword evidence="4 5" id="KW-0472">Membrane</keyword>
<dbReference type="RefSeq" id="WP_084339362.1">
    <property type="nucleotide sequence ID" value="NZ_CBKZNZ010000034.1"/>
</dbReference>
<dbReference type="AlphaFoldDB" id="A0A1G9NET7"/>
<dbReference type="InterPro" id="IPR050638">
    <property type="entry name" value="AA-Vitamin_Transporters"/>
</dbReference>
<sequence length="279" mass="28997">MPLRTLLLTALAMIAFAGNSLLCRLALRETEIDAASFTGVRILSGAAMLWLLLRFRRGDGAPAGNWWSALALFAYAAAFSFAYIRLDAGAGALLLFGAVQVSMLCWGLYRGERLGLWATLGLLLAMAGLVALLLPGASAPPFFSAVLMLLAGVAWGVYSLLGRGVADPLAATAGNFLRAIPFAVVLGLAWLGGMHWDGAGFVYALLSGAVTSGVGYAIWYTALRGLRSLQAASVQLSVPVLTALAGSLLLDEALTLRLALCSVAVLGGIALVLGTRQRG</sequence>
<feature type="transmembrane region" description="Helical" evidence="5">
    <location>
        <begin position="256"/>
        <end position="274"/>
    </location>
</feature>
<feature type="transmembrane region" description="Helical" evidence="5">
    <location>
        <begin position="231"/>
        <end position="250"/>
    </location>
</feature>
<dbReference type="Proteomes" id="UP000198706">
    <property type="component" value="Unassembled WGS sequence"/>
</dbReference>
<dbReference type="PANTHER" id="PTHR32322:SF9">
    <property type="entry name" value="AMINO-ACID METABOLITE EFFLUX PUMP-RELATED"/>
    <property type="match status" value="1"/>
</dbReference>
<evidence type="ECO:0000256" key="2">
    <source>
        <dbReference type="ARBA" id="ARBA00022692"/>
    </source>
</evidence>
<evidence type="ECO:0000256" key="3">
    <source>
        <dbReference type="ARBA" id="ARBA00022989"/>
    </source>
</evidence>
<feature type="domain" description="EamA" evidence="6">
    <location>
        <begin position="145"/>
        <end position="273"/>
    </location>
</feature>
<evidence type="ECO:0000259" key="6">
    <source>
        <dbReference type="Pfam" id="PF00892"/>
    </source>
</evidence>
<feature type="transmembrane region" description="Helical" evidence="5">
    <location>
        <begin position="65"/>
        <end position="84"/>
    </location>
</feature>
<keyword evidence="8" id="KW-1185">Reference proteome</keyword>
<reference evidence="7 8" key="1">
    <citation type="submission" date="2016-10" db="EMBL/GenBank/DDBJ databases">
        <authorList>
            <person name="de Groot N.N."/>
        </authorList>
    </citation>
    <scope>NUCLEOTIDE SEQUENCE [LARGE SCALE GENOMIC DNA]</scope>
    <source>
        <strain evidence="7 8">JCM 21544</strain>
    </source>
</reference>
<evidence type="ECO:0000313" key="7">
    <source>
        <dbReference type="EMBL" id="SDL85068.1"/>
    </source>
</evidence>
<feature type="transmembrane region" description="Helical" evidence="5">
    <location>
        <begin position="34"/>
        <end position="53"/>
    </location>
</feature>
<protein>
    <submittedName>
        <fullName evidence="7">Threonine/homoserine efflux transporter RhtA</fullName>
    </submittedName>
</protein>
<organism evidence="7 8">
    <name type="scientific">Pseudomonas indica</name>
    <dbReference type="NCBI Taxonomy" id="137658"/>
    <lineage>
        <taxon>Bacteria</taxon>
        <taxon>Pseudomonadati</taxon>
        <taxon>Pseudomonadota</taxon>
        <taxon>Gammaproteobacteria</taxon>
        <taxon>Pseudomonadales</taxon>
        <taxon>Pseudomonadaceae</taxon>
        <taxon>Pseudomonas</taxon>
    </lineage>
</organism>
<dbReference type="STRING" id="137658.SAMN05216186_13253"/>